<name>A0A8K1GH24_9PASS</name>
<feature type="region of interest" description="Disordered" evidence="1">
    <location>
        <begin position="31"/>
        <end position="59"/>
    </location>
</feature>
<evidence type="ECO:0000313" key="2">
    <source>
        <dbReference type="EMBL" id="TRZ18705.1"/>
    </source>
</evidence>
<proteinExistence type="predicted"/>
<feature type="compositionally biased region" description="Basic and acidic residues" evidence="1">
    <location>
        <begin position="31"/>
        <end position="46"/>
    </location>
</feature>
<keyword evidence="3" id="KW-1185">Reference proteome</keyword>
<evidence type="ECO:0000256" key="1">
    <source>
        <dbReference type="SAM" id="MobiDB-lite"/>
    </source>
</evidence>
<protein>
    <submittedName>
        <fullName evidence="2">Uncharacterized protein</fullName>
    </submittedName>
</protein>
<gene>
    <name evidence="2" type="ORF">HGM15179_008388</name>
</gene>
<organism evidence="2 3">
    <name type="scientific">Zosterops borbonicus</name>
    <dbReference type="NCBI Taxonomy" id="364589"/>
    <lineage>
        <taxon>Eukaryota</taxon>
        <taxon>Metazoa</taxon>
        <taxon>Chordata</taxon>
        <taxon>Craniata</taxon>
        <taxon>Vertebrata</taxon>
        <taxon>Euteleostomi</taxon>
        <taxon>Archelosauria</taxon>
        <taxon>Archosauria</taxon>
        <taxon>Dinosauria</taxon>
        <taxon>Saurischia</taxon>
        <taxon>Theropoda</taxon>
        <taxon>Coelurosauria</taxon>
        <taxon>Aves</taxon>
        <taxon>Neognathae</taxon>
        <taxon>Neoaves</taxon>
        <taxon>Telluraves</taxon>
        <taxon>Australaves</taxon>
        <taxon>Passeriformes</taxon>
        <taxon>Sylvioidea</taxon>
        <taxon>Zosteropidae</taxon>
        <taxon>Zosterops</taxon>
    </lineage>
</organism>
<dbReference type="Proteomes" id="UP000796761">
    <property type="component" value="Unassembled WGS sequence"/>
</dbReference>
<sequence length="146" mass="16290">MPVSSKTDPPGKAEHHQQWWLHLWDNRFNKGEMDPEQEKLQPERGVRGAALQTPSSVRKEEKQVLQALDQRFTTAPGADHGEAAVPLQPREVPGETGPPAAPGGPHSRADGHLQEAVTPPGPVLEHSWQDLWREEPTLQQVCWQDL</sequence>
<evidence type="ECO:0000313" key="3">
    <source>
        <dbReference type="Proteomes" id="UP000796761"/>
    </source>
</evidence>
<feature type="region of interest" description="Disordered" evidence="1">
    <location>
        <begin position="73"/>
        <end position="124"/>
    </location>
</feature>
<dbReference type="AlphaFoldDB" id="A0A8K1GH24"/>
<accession>A0A8K1GH24</accession>
<reference evidence="2" key="1">
    <citation type="submission" date="2019-04" db="EMBL/GenBank/DDBJ databases">
        <title>Genome assembly of Zosterops borbonicus 15179.</title>
        <authorList>
            <person name="Leroy T."/>
            <person name="Anselmetti Y."/>
            <person name="Tilak M.-K."/>
            <person name="Nabholz B."/>
        </authorList>
    </citation>
    <scope>NUCLEOTIDE SEQUENCE</scope>
    <source>
        <strain evidence="2">HGM_15179</strain>
        <tissue evidence="2">Muscle</tissue>
    </source>
</reference>
<comment type="caution">
    <text evidence="2">The sequence shown here is derived from an EMBL/GenBank/DDBJ whole genome shotgun (WGS) entry which is preliminary data.</text>
</comment>
<dbReference type="EMBL" id="SWJQ01000212">
    <property type="protein sequence ID" value="TRZ18705.1"/>
    <property type="molecule type" value="Genomic_DNA"/>
</dbReference>